<feature type="compositionally biased region" description="Basic and acidic residues" evidence="1">
    <location>
        <begin position="651"/>
        <end position="661"/>
    </location>
</feature>
<organism evidence="2 3">
    <name type="scientific">Athelia psychrophila</name>
    <dbReference type="NCBI Taxonomy" id="1759441"/>
    <lineage>
        <taxon>Eukaryota</taxon>
        <taxon>Fungi</taxon>
        <taxon>Dikarya</taxon>
        <taxon>Basidiomycota</taxon>
        <taxon>Agaricomycotina</taxon>
        <taxon>Agaricomycetes</taxon>
        <taxon>Agaricomycetidae</taxon>
        <taxon>Atheliales</taxon>
        <taxon>Atheliaceae</taxon>
        <taxon>Athelia</taxon>
    </lineage>
</organism>
<accession>A0A166VK97</accession>
<protein>
    <submittedName>
        <fullName evidence="2">Uncharacterized protein</fullName>
    </submittedName>
</protein>
<evidence type="ECO:0000256" key="1">
    <source>
        <dbReference type="SAM" id="MobiDB-lite"/>
    </source>
</evidence>
<evidence type="ECO:0000313" key="3">
    <source>
        <dbReference type="Proteomes" id="UP000076532"/>
    </source>
</evidence>
<proteinExistence type="predicted"/>
<reference evidence="2 3" key="1">
    <citation type="journal article" date="2016" name="Mol. Biol. Evol.">
        <title>Comparative Genomics of Early-Diverging Mushroom-Forming Fungi Provides Insights into the Origins of Lignocellulose Decay Capabilities.</title>
        <authorList>
            <person name="Nagy L.G."/>
            <person name="Riley R."/>
            <person name="Tritt A."/>
            <person name="Adam C."/>
            <person name="Daum C."/>
            <person name="Floudas D."/>
            <person name="Sun H."/>
            <person name="Yadav J.S."/>
            <person name="Pangilinan J."/>
            <person name="Larsson K.H."/>
            <person name="Matsuura K."/>
            <person name="Barry K."/>
            <person name="Labutti K."/>
            <person name="Kuo R."/>
            <person name="Ohm R.A."/>
            <person name="Bhattacharya S.S."/>
            <person name="Shirouzu T."/>
            <person name="Yoshinaga Y."/>
            <person name="Martin F.M."/>
            <person name="Grigoriev I.V."/>
            <person name="Hibbett D.S."/>
        </authorList>
    </citation>
    <scope>NUCLEOTIDE SEQUENCE [LARGE SCALE GENOMIC DNA]</scope>
    <source>
        <strain evidence="2 3">CBS 109695</strain>
    </source>
</reference>
<name>A0A166VK97_9AGAM</name>
<dbReference type="STRING" id="436010.A0A166VK97"/>
<dbReference type="AlphaFoldDB" id="A0A166VK97"/>
<dbReference type="EMBL" id="KV417484">
    <property type="protein sequence ID" value="KZP32816.1"/>
    <property type="molecule type" value="Genomic_DNA"/>
</dbReference>
<gene>
    <name evidence="2" type="ORF">FIBSPDRAFT_722031</name>
</gene>
<feature type="region of interest" description="Disordered" evidence="1">
    <location>
        <begin position="625"/>
        <end position="668"/>
    </location>
</feature>
<evidence type="ECO:0000313" key="2">
    <source>
        <dbReference type="EMBL" id="KZP32816.1"/>
    </source>
</evidence>
<dbReference type="Proteomes" id="UP000076532">
    <property type="component" value="Unassembled WGS sequence"/>
</dbReference>
<dbReference type="OrthoDB" id="3236156at2759"/>
<keyword evidence="3" id="KW-1185">Reference proteome</keyword>
<sequence length="760" mass="85536">MKEKGIITDKAREMVRELAGCNVPIAHVNDVVHAVSKGLGVNVADSIDKHSVSRIILEGKAASEIQLVHEIHESGNITLSGDGTTNKHINFEAKHGAMRVPDYASNPSNPILSTIPTQRFFGISTATDHKSETQLRGWVDLLDRMYKVYNSSPLGRRKPLNPLEFARLATGMNTDHAEDQKKLFRLFREWKEACEREMRGEEAILSAALADLIPLLWEETERNISDAGGREGWEALSADIREAREREAYRRVCIRLGQDEMDKLTPDERRYAALFIWGGCCMHKEMNSVKGGTRAMAAFWDEAGVPGPMKFLNRDNAAAANLGTSAARDRAVEVSQCGAVKLTTLAGHVLAHKDKKKGQQDSLQVHLQLTIGYMVRFPDTSNTRYQSHCEAAAELLVRLDFYREFMLVIRDLKEKRTLTNIELNVYNGLHDIPTLTELSVLVLYSQAISHPYMRQVRGPDAADCNLLDMGPIHDNVKAHCQAIIDDPDLLMSPEASYERGSMDGKVWERTDAVYAVLYLVPSLPHLRGALVAFFSGALETWNRFTAEYAPDGLIASTSATERQRAFMPRTNDDNEGRLGGWRRRSYHAPSMTLDQHNAREMYKKNGTGAFIRSCLGPEDRKWLRKRAREEDSSGIARQRREAQAKANQANIEKKRKADVDRQANQNAKRARIDGVTPRLDVASIQQAPGTIEELDLQLEWHRRHDPMVPKKKDLTRKIQKIEALVEAVKRYNTAPEVLETSHNADSTLRVECDDDTDSDI</sequence>